<feature type="transmembrane region" description="Helical" evidence="1">
    <location>
        <begin position="225"/>
        <end position="246"/>
    </location>
</feature>
<evidence type="ECO:0000256" key="1">
    <source>
        <dbReference type="SAM" id="Phobius"/>
    </source>
</evidence>
<dbReference type="GO" id="GO:0016020">
    <property type="term" value="C:membrane"/>
    <property type="evidence" value="ECO:0007669"/>
    <property type="project" value="InterPro"/>
</dbReference>
<protein>
    <submittedName>
        <fullName evidence="3">Transporter</fullName>
    </submittedName>
</protein>
<comment type="caution">
    <text evidence="3">The sequence shown here is derived from an EMBL/GenBank/DDBJ whole genome shotgun (WGS) entry which is preliminary data.</text>
</comment>
<evidence type="ECO:0000259" key="2">
    <source>
        <dbReference type="Pfam" id="PF00892"/>
    </source>
</evidence>
<keyword evidence="1" id="KW-0472">Membrane</keyword>
<feature type="transmembrane region" description="Helical" evidence="1">
    <location>
        <begin position="162"/>
        <end position="180"/>
    </location>
</feature>
<feature type="transmembrane region" description="Helical" evidence="1">
    <location>
        <begin position="47"/>
        <end position="67"/>
    </location>
</feature>
<dbReference type="OrthoDB" id="7743310at2"/>
<dbReference type="PANTHER" id="PTHR22911">
    <property type="entry name" value="ACYL-MALONYL CONDENSING ENZYME-RELATED"/>
    <property type="match status" value="1"/>
</dbReference>
<dbReference type="Pfam" id="PF00892">
    <property type="entry name" value="EamA"/>
    <property type="match status" value="2"/>
</dbReference>
<dbReference type="EMBL" id="LPVY01000021">
    <property type="protein sequence ID" value="KZB62061.1"/>
    <property type="molecule type" value="Genomic_DNA"/>
</dbReference>
<dbReference type="Gene3D" id="1.10.3730.20">
    <property type="match status" value="1"/>
</dbReference>
<reference evidence="3 4" key="1">
    <citation type="submission" date="2015-12" db="EMBL/GenBank/DDBJ databases">
        <title>Genome sequence of Thalassospira lucentensis MCCC 1A02072.</title>
        <authorList>
            <person name="Lu L."/>
            <person name="Lai Q."/>
            <person name="Shao Z."/>
            <person name="Qian P."/>
        </authorList>
    </citation>
    <scope>NUCLEOTIDE SEQUENCE [LARGE SCALE GENOMIC DNA]</scope>
    <source>
        <strain evidence="3 4">MCCC 1A02072</strain>
    </source>
</reference>
<accession>A0A154L2K1</accession>
<dbReference type="RefSeq" id="WP_062952641.1">
    <property type="nucleotide sequence ID" value="NZ_LPVY01000021.1"/>
</dbReference>
<keyword evidence="1" id="KW-1133">Transmembrane helix</keyword>
<feature type="domain" description="EamA" evidence="2">
    <location>
        <begin position="165"/>
        <end position="298"/>
    </location>
</feature>
<feature type="transmembrane region" description="Helical" evidence="1">
    <location>
        <begin position="20"/>
        <end position="41"/>
    </location>
</feature>
<feature type="transmembrane region" description="Helical" evidence="1">
    <location>
        <begin position="281"/>
        <end position="301"/>
    </location>
</feature>
<dbReference type="SUPFAM" id="SSF103481">
    <property type="entry name" value="Multidrug resistance efflux transporter EmrE"/>
    <property type="match status" value="2"/>
</dbReference>
<dbReference type="Proteomes" id="UP000076335">
    <property type="component" value="Unassembled WGS sequence"/>
</dbReference>
<keyword evidence="1" id="KW-0812">Transmembrane</keyword>
<feature type="transmembrane region" description="Helical" evidence="1">
    <location>
        <begin position="192"/>
        <end position="213"/>
    </location>
</feature>
<dbReference type="InterPro" id="IPR037185">
    <property type="entry name" value="EmrE-like"/>
</dbReference>
<organism evidence="3 4">
    <name type="scientific">Thalassospira lucentensis</name>
    <dbReference type="NCBI Taxonomy" id="168935"/>
    <lineage>
        <taxon>Bacteria</taxon>
        <taxon>Pseudomonadati</taxon>
        <taxon>Pseudomonadota</taxon>
        <taxon>Alphaproteobacteria</taxon>
        <taxon>Rhodospirillales</taxon>
        <taxon>Thalassospiraceae</taxon>
        <taxon>Thalassospira</taxon>
    </lineage>
</organism>
<name>A0A154L2K1_9PROT</name>
<gene>
    <name evidence="3" type="ORF">AUP42_03615</name>
</gene>
<feature type="transmembrane region" description="Helical" evidence="1">
    <location>
        <begin position="108"/>
        <end position="128"/>
    </location>
</feature>
<feature type="transmembrane region" description="Helical" evidence="1">
    <location>
        <begin position="137"/>
        <end position="156"/>
    </location>
</feature>
<proteinExistence type="predicted"/>
<evidence type="ECO:0000313" key="4">
    <source>
        <dbReference type="Proteomes" id="UP000076335"/>
    </source>
</evidence>
<feature type="transmembrane region" description="Helical" evidence="1">
    <location>
        <begin position="258"/>
        <end position="275"/>
    </location>
</feature>
<evidence type="ECO:0000313" key="3">
    <source>
        <dbReference type="EMBL" id="KZB62061.1"/>
    </source>
</evidence>
<feature type="domain" description="EamA" evidence="2">
    <location>
        <begin position="19"/>
        <end position="150"/>
    </location>
</feature>
<dbReference type="AlphaFoldDB" id="A0A154L2K1"/>
<feature type="transmembrane region" description="Helical" evidence="1">
    <location>
        <begin position="79"/>
        <end position="102"/>
    </location>
</feature>
<sequence>MSRTSAVAMNSATESRLVGVTSALATVAIWAAWLIVTRYAMTSDFTAVDIGLLRFVVPFVLLAPIWLKRGIWPKGLSIANGLIMLVGSGAFYTLLVASALQYVPASHVGILLPGVMAVWAVLIAVVMFGERPGWGRLAGYATVITGIVLLAVLKPGHSTGDTILYGYGLVSAGAFMWACYTHAMRQSGLGALEAAAFVGFWSFVIMAVVALFTGTHIPDAPMDDVLLLLVTQGLLAGCVAVVTYGLAVRHIGSTGASAFGAMTPALTALGGVFLLGEEGNLALAIAVALVIFGVMVASGVFRKVLR</sequence>
<dbReference type="InterPro" id="IPR000620">
    <property type="entry name" value="EamA_dom"/>
</dbReference>